<gene>
    <name evidence="1" type="ORF">Hamer_G029867</name>
</gene>
<comment type="caution">
    <text evidence="1">The sequence shown here is derived from an EMBL/GenBank/DDBJ whole genome shotgun (WGS) entry which is preliminary data.</text>
</comment>
<accession>A0A8J5JUF7</accession>
<keyword evidence="2" id="KW-1185">Reference proteome</keyword>
<dbReference type="AlphaFoldDB" id="A0A8J5JUF7"/>
<protein>
    <submittedName>
        <fullName evidence="1">Uncharacterized protein</fullName>
    </submittedName>
</protein>
<feature type="non-terminal residue" evidence="1">
    <location>
        <position position="64"/>
    </location>
</feature>
<sequence length="64" mass="6852">MDPIAVSRCCRNYSVNGVGSNSPGGIPSGFLKTLHSKKSSPTNNSSSANILLSLLSYCFCRRRT</sequence>
<dbReference type="Proteomes" id="UP000747542">
    <property type="component" value="Unassembled WGS sequence"/>
</dbReference>
<proteinExistence type="predicted"/>
<evidence type="ECO:0000313" key="2">
    <source>
        <dbReference type="Proteomes" id="UP000747542"/>
    </source>
</evidence>
<dbReference type="EMBL" id="JAHLQT010025405">
    <property type="protein sequence ID" value="KAG7164522.1"/>
    <property type="molecule type" value="Genomic_DNA"/>
</dbReference>
<evidence type="ECO:0000313" key="1">
    <source>
        <dbReference type="EMBL" id="KAG7164522.1"/>
    </source>
</evidence>
<reference evidence="1" key="1">
    <citation type="journal article" date="2021" name="Sci. Adv.">
        <title>The American lobster genome reveals insights on longevity, neural, and immune adaptations.</title>
        <authorList>
            <person name="Polinski J.M."/>
            <person name="Zimin A.V."/>
            <person name="Clark K.F."/>
            <person name="Kohn A.B."/>
            <person name="Sadowski N."/>
            <person name="Timp W."/>
            <person name="Ptitsyn A."/>
            <person name="Khanna P."/>
            <person name="Romanova D.Y."/>
            <person name="Williams P."/>
            <person name="Greenwood S.J."/>
            <person name="Moroz L.L."/>
            <person name="Walt D.R."/>
            <person name="Bodnar A.G."/>
        </authorList>
    </citation>
    <scope>NUCLEOTIDE SEQUENCE</scope>
    <source>
        <strain evidence="1">GMGI-L3</strain>
    </source>
</reference>
<organism evidence="1 2">
    <name type="scientific">Homarus americanus</name>
    <name type="common">American lobster</name>
    <dbReference type="NCBI Taxonomy" id="6706"/>
    <lineage>
        <taxon>Eukaryota</taxon>
        <taxon>Metazoa</taxon>
        <taxon>Ecdysozoa</taxon>
        <taxon>Arthropoda</taxon>
        <taxon>Crustacea</taxon>
        <taxon>Multicrustacea</taxon>
        <taxon>Malacostraca</taxon>
        <taxon>Eumalacostraca</taxon>
        <taxon>Eucarida</taxon>
        <taxon>Decapoda</taxon>
        <taxon>Pleocyemata</taxon>
        <taxon>Astacidea</taxon>
        <taxon>Nephropoidea</taxon>
        <taxon>Nephropidae</taxon>
        <taxon>Homarus</taxon>
    </lineage>
</organism>
<name>A0A8J5JUF7_HOMAM</name>